<comment type="subunit">
    <text evidence="10">Homodimer.</text>
</comment>
<dbReference type="FunFam" id="3.30.230.80:FF:000002">
    <property type="entry name" value="Molecular chaperone HtpG"/>
    <property type="match status" value="1"/>
</dbReference>
<evidence type="ECO:0000256" key="3">
    <source>
        <dbReference type="ARBA" id="ARBA00022490"/>
    </source>
</evidence>
<comment type="function">
    <text evidence="8 10">Molecular chaperone. Has ATPase activity.</text>
</comment>
<dbReference type="InterPro" id="IPR019805">
    <property type="entry name" value="Heat_shock_protein_90_CS"/>
</dbReference>
<dbReference type="Gene3D" id="1.20.120.790">
    <property type="entry name" value="Heat shock protein 90, C-terminal domain"/>
    <property type="match status" value="1"/>
</dbReference>
<feature type="binding site" evidence="11">
    <location>
        <position position="177"/>
    </location>
    <ligand>
        <name>ATP</name>
        <dbReference type="ChEBI" id="CHEBI:30616"/>
    </ligand>
</feature>
<dbReference type="Proteomes" id="UP000283077">
    <property type="component" value="Unassembled WGS sequence"/>
</dbReference>
<dbReference type="InterPro" id="IPR020568">
    <property type="entry name" value="Ribosomal_Su5_D2-typ_SF"/>
</dbReference>
<dbReference type="AlphaFoldDB" id="A0A437R166"/>
<keyword evidence="4 10" id="KW-0547">Nucleotide-binding</keyword>
<dbReference type="FunFam" id="3.30.565.10:FF:000009">
    <property type="entry name" value="Molecular chaperone HtpG"/>
    <property type="match status" value="1"/>
</dbReference>
<proteinExistence type="inferred from homology"/>
<feature type="binding site" evidence="11">
    <location>
        <position position="83"/>
    </location>
    <ligand>
        <name>ATP</name>
        <dbReference type="ChEBI" id="CHEBI:30616"/>
    </ligand>
</feature>
<keyword evidence="6 10" id="KW-0346">Stress response</keyword>
<dbReference type="GO" id="GO:0051082">
    <property type="term" value="F:unfolded protein binding"/>
    <property type="evidence" value="ECO:0007669"/>
    <property type="project" value="UniProtKB-UniRule"/>
</dbReference>
<organism evidence="13 14">
    <name type="scientific">Rheinheimera riviphila</name>
    <dbReference type="NCBI Taxonomy" id="1834037"/>
    <lineage>
        <taxon>Bacteria</taxon>
        <taxon>Pseudomonadati</taxon>
        <taxon>Pseudomonadota</taxon>
        <taxon>Gammaproteobacteria</taxon>
        <taxon>Chromatiales</taxon>
        <taxon>Chromatiaceae</taxon>
        <taxon>Rheinheimera</taxon>
    </lineage>
</organism>
<dbReference type="PROSITE" id="PS00298">
    <property type="entry name" value="HSP90"/>
    <property type="match status" value="1"/>
</dbReference>
<feature type="binding site" evidence="11">
    <location>
        <position position="348"/>
    </location>
    <ligand>
        <name>ATP</name>
        <dbReference type="ChEBI" id="CHEBI:30616"/>
    </ligand>
</feature>
<dbReference type="Gene3D" id="3.30.565.10">
    <property type="entry name" value="Histidine kinase-like ATPase, C-terminal domain"/>
    <property type="match status" value="1"/>
</dbReference>
<feature type="region of interest" description="A; substrate-binding" evidence="10">
    <location>
        <begin position="1"/>
        <end position="348"/>
    </location>
</feature>
<comment type="subcellular location">
    <subcellularLocation>
        <location evidence="1 10">Cytoplasm</location>
    </subcellularLocation>
</comment>
<feature type="binding site" evidence="11">
    <location>
        <position position="41"/>
    </location>
    <ligand>
        <name>ATP</name>
        <dbReference type="ChEBI" id="CHEBI:30616"/>
    </ligand>
</feature>
<dbReference type="CDD" id="cd16927">
    <property type="entry name" value="HATPase_Hsp90-like"/>
    <property type="match status" value="1"/>
</dbReference>
<accession>A0A437R166</accession>
<evidence type="ECO:0000256" key="11">
    <source>
        <dbReference type="PIRSR" id="PIRSR002583-1"/>
    </source>
</evidence>
<name>A0A437R166_9GAMM</name>
<dbReference type="Pfam" id="PF13589">
    <property type="entry name" value="HATPase_c_3"/>
    <property type="match status" value="1"/>
</dbReference>
<feature type="binding site" evidence="11">
    <location>
        <begin position="103"/>
        <end position="104"/>
    </location>
    <ligand>
        <name>ATP</name>
        <dbReference type="ChEBI" id="CHEBI:30616"/>
    </ligand>
</feature>
<feature type="domain" description="Histidine kinase/HSP90-like ATPase" evidence="12">
    <location>
        <begin position="30"/>
        <end position="187"/>
    </location>
</feature>
<dbReference type="InterPro" id="IPR036890">
    <property type="entry name" value="HATPase_C_sf"/>
</dbReference>
<evidence type="ECO:0000259" key="12">
    <source>
        <dbReference type="SMART" id="SM00387"/>
    </source>
</evidence>
<protein>
    <recommendedName>
        <fullName evidence="9 10">Chaperone protein HtpG</fullName>
    </recommendedName>
    <alternativeName>
        <fullName evidence="10">Heat shock protein HtpG</fullName>
    </alternativeName>
    <alternativeName>
        <fullName evidence="10">High temperature protein G</fullName>
    </alternativeName>
</protein>
<dbReference type="SUPFAM" id="SSF55874">
    <property type="entry name" value="ATPase domain of HSP90 chaperone/DNA topoisomerase II/histidine kinase"/>
    <property type="match status" value="1"/>
</dbReference>
<dbReference type="InterPro" id="IPR020575">
    <property type="entry name" value="Hsp90_N"/>
</dbReference>
<gene>
    <name evidence="10 13" type="primary">htpG</name>
    <name evidence="13" type="ORF">EOE67_05550</name>
</gene>
<feature type="binding site" evidence="11">
    <location>
        <position position="88"/>
    </location>
    <ligand>
        <name>ATP</name>
        <dbReference type="ChEBI" id="CHEBI:30616"/>
    </ligand>
</feature>
<feature type="binding site" evidence="11">
    <location>
        <begin position="125"/>
        <end position="130"/>
    </location>
    <ligand>
        <name>ATP</name>
        <dbReference type="ChEBI" id="CHEBI:30616"/>
    </ligand>
</feature>
<comment type="caution">
    <text evidence="10">Lacks conserved residue(s) required for the propagation of feature annotation.</text>
</comment>
<dbReference type="HAMAP" id="MF_00505">
    <property type="entry name" value="HSP90"/>
    <property type="match status" value="1"/>
</dbReference>
<sequence length="641" mass="72326">MTETTQKQTHGFQAEVKQLLQLMIHSLYSNKEIFLRELVSNASDAADKLRFLALSDSSLYDNDGDLRVRISLDEAAKTIIISDNGIGMTRDEVISHLGTIAKSGTKEFFSQLSGEASKDSQLIGQFGVGFYSAFIVADKVTVRTRKAGAAADSAVEWESSGEGEYTLTPISKSSRGTDIILHLRDAETEFLGKWKVEGIVTKYSDHISIPVQMWEEGSAETEGEDGEKVAATEGHWKVVNKATALWMRDKSEVSETEYQEFYKHISHDWTEPLSWSHNKVEGNSNYTSLLYVPKKAPFDLWNREARHGLKLYVQRVFIMDDAEQFMPSYLRFIKGVLDSSDLPLNVSREILQDTKVTQSLRKGCTSRVLKMLEKMAKAEDQAEYQTFWNEFGQVIKEGPAEDFANKDQIAKLLRFASTNNDSDIQNVGLEAYVSRMKESQSDIYYLVGDSYEAVKHSPHLEVLRKKGIEVLLLSDRIDEWLMQHLTDFDGKKLRSVAKGGLDLSKLDDQATKQAQQETEQQFAAVAARFKVALGDQVKDVKVSHRLTDSPACIVTDEFDMSTQMMKLMESVGQKVPEVKPIFELNPDHQLVKHIADVQDESRFKQWAEVIFEQALLAERGSLKNPASFVTRLNSLLLDLAK</sequence>
<dbReference type="GO" id="GO:0140662">
    <property type="term" value="F:ATP-dependent protein folding chaperone"/>
    <property type="evidence" value="ECO:0007669"/>
    <property type="project" value="InterPro"/>
</dbReference>
<dbReference type="GO" id="GO:0005737">
    <property type="term" value="C:cytoplasm"/>
    <property type="evidence" value="ECO:0007669"/>
    <property type="project" value="UniProtKB-SubCell"/>
</dbReference>
<reference evidence="13 14" key="1">
    <citation type="submission" date="2019-01" db="EMBL/GenBank/DDBJ databases">
        <authorList>
            <person name="Chen W.-M."/>
        </authorList>
    </citation>
    <scope>NUCLEOTIDE SEQUENCE [LARGE SCALE GENOMIC DNA]</scope>
    <source>
        <strain evidence="13 14">KYPC3</strain>
    </source>
</reference>
<evidence type="ECO:0000256" key="4">
    <source>
        <dbReference type="ARBA" id="ARBA00022741"/>
    </source>
</evidence>
<comment type="caution">
    <text evidence="13">The sequence shown here is derived from an EMBL/GenBank/DDBJ whole genome shotgun (WGS) entry which is preliminary data.</text>
</comment>
<dbReference type="EMBL" id="SACS01000004">
    <property type="protein sequence ID" value="RVU40516.1"/>
    <property type="molecule type" value="Genomic_DNA"/>
</dbReference>
<dbReference type="GO" id="GO:0005524">
    <property type="term" value="F:ATP binding"/>
    <property type="evidence" value="ECO:0007669"/>
    <property type="project" value="UniProtKB-UniRule"/>
</dbReference>
<keyword evidence="7 10" id="KW-0143">Chaperone</keyword>
<evidence type="ECO:0000256" key="10">
    <source>
        <dbReference type="HAMAP-Rule" id="MF_00505"/>
    </source>
</evidence>
<keyword evidence="3 10" id="KW-0963">Cytoplasm</keyword>
<dbReference type="SUPFAM" id="SSF54211">
    <property type="entry name" value="Ribosomal protein S5 domain 2-like"/>
    <property type="match status" value="1"/>
</dbReference>
<feature type="binding site" evidence="11">
    <location>
        <position position="102"/>
    </location>
    <ligand>
        <name>ATP</name>
        <dbReference type="ChEBI" id="CHEBI:30616"/>
    </ligand>
</feature>
<dbReference type="InterPro" id="IPR001404">
    <property type="entry name" value="Hsp90_fam"/>
</dbReference>
<evidence type="ECO:0000256" key="9">
    <source>
        <dbReference type="ARBA" id="ARBA00070675"/>
    </source>
</evidence>
<dbReference type="Pfam" id="PF00183">
    <property type="entry name" value="HSP90"/>
    <property type="match status" value="1"/>
</dbReference>
<evidence type="ECO:0000256" key="8">
    <source>
        <dbReference type="ARBA" id="ARBA00058590"/>
    </source>
</evidence>
<dbReference type="SUPFAM" id="SSF110942">
    <property type="entry name" value="HSP90 C-terminal domain"/>
    <property type="match status" value="1"/>
</dbReference>
<keyword evidence="5 10" id="KW-0067">ATP-binding</keyword>
<feature type="region of interest" description="C" evidence="10">
    <location>
        <begin position="567"/>
        <end position="641"/>
    </location>
</feature>
<dbReference type="Gene3D" id="3.40.50.11260">
    <property type="match status" value="1"/>
</dbReference>
<dbReference type="PRINTS" id="PR00775">
    <property type="entry name" value="HEATSHOCK90"/>
</dbReference>
<feature type="binding site" evidence="11">
    <location>
        <position position="37"/>
    </location>
    <ligand>
        <name>ATP</name>
        <dbReference type="ChEBI" id="CHEBI:30616"/>
    </ligand>
</feature>
<dbReference type="PANTHER" id="PTHR11528">
    <property type="entry name" value="HEAT SHOCK PROTEIN 90 FAMILY MEMBER"/>
    <property type="match status" value="1"/>
</dbReference>
<dbReference type="InterPro" id="IPR037196">
    <property type="entry name" value="HSP90_C"/>
</dbReference>
<dbReference type="SMART" id="SM00387">
    <property type="entry name" value="HATPase_c"/>
    <property type="match status" value="1"/>
</dbReference>
<evidence type="ECO:0000256" key="1">
    <source>
        <dbReference type="ARBA" id="ARBA00004496"/>
    </source>
</evidence>
<dbReference type="Gene3D" id="3.30.230.80">
    <property type="match status" value="1"/>
</dbReference>
<dbReference type="InterPro" id="IPR003594">
    <property type="entry name" value="HATPase_dom"/>
</dbReference>
<dbReference type="GO" id="GO:0016887">
    <property type="term" value="F:ATP hydrolysis activity"/>
    <property type="evidence" value="ECO:0007669"/>
    <property type="project" value="InterPro"/>
</dbReference>
<keyword evidence="14" id="KW-1185">Reference proteome</keyword>
<evidence type="ECO:0000313" key="14">
    <source>
        <dbReference type="Proteomes" id="UP000283077"/>
    </source>
</evidence>
<evidence type="ECO:0000256" key="5">
    <source>
        <dbReference type="ARBA" id="ARBA00022840"/>
    </source>
</evidence>
<evidence type="ECO:0000256" key="6">
    <source>
        <dbReference type="ARBA" id="ARBA00023016"/>
    </source>
</evidence>
<dbReference type="NCBIfam" id="NF003555">
    <property type="entry name" value="PRK05218.1"/>
    <property type="match status" value="1"/>
</dbReference>
<evidence type="ECO:0000256" key="2">
    <source>
        <dbReference type="ARBA" id="ARBA00008239"/>
    </source>
</evidence>
<dbReference type="PIRSF" id="PIRSF002583">
    <property type="entry name" value="Hsp90"/>
    <property type="match status" value="1"/>
</dbReference>
<comment type="similarity">
    <text evidence="2 10">Belongs to the heat shock protein 90 family.</text>
</comment>
<evidence type="ECO:0000313" key="13">
    <source>
        <dbReference type="EMBL" id="RVU40516.1"/>
    </source>
</evidence>
<dbReference type="RefSeq" id="WP_127698056.1">
    <property type="nucleotide sequence ID" value="NZ_SACS01000004.1"/>
</dbReference>
<evidence type="ECO:0000256" key="7">
    <source>
        <dbReference type="ARBA" id="ARBA00023186"/>
    </source>
</evidence>
<dbReference type="OrthoDB" id="9802640at2"/>